<dbReference type="InterPro" id="IPR027417">
    <property type="entry name" value="P-loop_NTPase"/>
</dbReference>
<dbReference type="EMBL" id="MFGW01000232">
    <property type="protein sequence ID" value="OGF58758.1"/>
    <property type="molecule type" value="Genomic_DNA"/>
</dbReference>
<dbReference type="STRING" id="1817863.A2Y62_09615"/>
<name>A0A1F5V652_9BACT</name>
<feature type="non-terminal residue" evidence="2">
    <location>
        <position position="1"/>
    </location>
</feature>
<gene>
    <name evidence="2" type="ORF">A2Y62_09615</name>
</gene>
<dbReference type="SUPFAM" id="SSF52540">
    <property type="entry name" value="P-loop containing nucleoside triphosphate hydrolases"/>
    <property type="match status" value="1"/>
</dbReference>
<dbReference type="InterPro" id="IPR003439">
    <property type="entry name" value="ABC_transporter-like_ATP-bd"/>
</dbReference>
<dbReference type="Pfam" id="PF00005">
    <property type="entry name" value="ABC_tran"/>
    <property type="match status" value="1"/>
</dbReference>
<comment type="caution">
    <text evidence="2">The sequence shown here is derived from an EMBL/GenBank/DDBJ whole genome shotgun (WGS) entry which is preliminary data.</text>
</comment>
<organism evidence="2 3">
    <name type="scientific">Candidatus Fischerbacteria bacterium RBG_13_37_8</name>
    <dbReference type="NCBI Taxonomy" id="1817863"/>
    <lineage>
        <taxon>Bacteria</taxon>
        <taxon>Candidatus Fischeribacteriota</taxon>
    </lineage>
</organism>
<dbReference type="AlphaFoldDB" id="A0A1F5V652"/>
<evidence type="ECO:0000313" key="2">
    <source>
        <dbReference type="EMBL" id="OGF58758.1"/>
    </source>
</evidence>
<dbReference type="PANTHER" id="PTHR43038:SF3">
    <property type="entry name" value="ABC TRANSPORTER G FAMILY MEMBER 20 ISOFORM X1"/>
    <property type="match status" value="1"/>
</dbReference>
<accession>A0A1F5V652</accession>
<reference evidence="2 3" key="1">
    <citation type="journal article" date="2016" name="Nat. Commun.">
        <title>Thousands of microbial genomes shed light on interconnected biogeochemical processes in an aquifer system.</title>
        <authorList>
            <person name="Anantharaman K."/>
            <person name="Brown C.T."/>
            <person name="Hug L.A."/>
            <person name="Sharon I."/>
            <person name="Castelle C.J."/>
            <person name="Probst A.J."/>
            <person name="Thomas B.C."/>
            <person name="Singh A."/>
            <person name="Wilkins M.J."/>
            <person name="Karaoz U."/>
            <person name="Brodie E.L."/>
            <person name="Williams K.H."/>
            <person name="Hubbard S.S."/>
            <person name="Banfield J.F."/>
        </authorList>
    </citation>
    <scope>NUCLEOTIDE SEQUENCE [LARGE SCALE GENOMIC DNA]</scope>
</reference>
<dbReference type="GO" id="GO:0005524">
    <property type="term" value="F:ATP binding"/>
    <property type="evidence" value="ECO:0007669"/>
    <property type="project" value="InterPro"/>
</dbReference>
<dbReference type="Gene3D" id="3.40.50.300">
    <property type="entry name" value="P-loop containing nucleotide triphosphate hydrolases"/>
    <property type="match status" value="1"/>
</dbReference>
<evidence type="ECO:0000259" key="1">
    <source>
        <dbReference type="Pfam" id="PF00005"/>
    </source>
</evidence>
<dbReference type="GO" id="GO:0016887">
    <property type="term" value="F:ATP hydrolysis activity"/>
    <property type="evidence" value="ECO:0007669"/>
    <property type="project" value="InterPro"/>
</dbReference>
<dbReference type="Proteomes" id="UP000178943">
    <property type="component" value="Unassembled WGS sequence"/>
</dbReference>
<feature type="domain" description="ABC transporter" evidence="1">
    <location>
        <begin position="8"/>
        <end position="98"/>
    </location>
</feature>
<dbReference type="PANTHER" id="PTHR43038">
    <property type="entry name" value="ATP-BINDING CASSETTE, SUB-FAMILY H, MEMBER 1"/>
    <property type="match status" value="1"/>
</dbReference>
<proteinExistence type="predicted"/>
<evidence type="ECO:0000313" key="3">
    <source>
        <dbReference type="Proteomes" id="UP000178943"/>
    </source>
</evidence>
<protein>
    <recommendedName>
        <fullName evidence="1">ABC transporter domain-containing protein</fullName>
    </recommendedName>
</protein>
<sequence>DVIKNPEGVRKKLGYMSQQFSMYPDLTPLENLRFYGGIYAMGADLLERRIEEALEELELRMFKDSLTAALPLGFKQRLALASASLHRPEIIFLDEPTSGVDPIARVKFWSYVQKLVRENKITAIVTTHFLNEAEYCDNIILMHEGGIAAHGSPSQMKDDVEQQIKIFQIATGAQLKELYRVRQYTYIADIYSWGRNYRVVITRETGIDKERLIADFSILGIDILSIEEIKPSLEDVFIRYYQL</sequence>